<dbReference type="SUPFAM" id="SSF75005">
    <property type="entry name" value="Arabinanase/levansucrase/invertase"/>
    <property type="match status" value="1"/>
</dbReference>
<evidence type="ECO:0000256" key="6">
    <source>
        <dbReference type="PIRSR" id="PIRSR606710-2"/>
    </source>
</evidence>
<dbReference type="InterPro" id="IPR006710">
    <property type="entry name" value="Glyco_hydro_43"/>
</dbReference>
<feature type="compositionally biased region" description="Basic residues" evidence="8">
    <location>
        <begin position="1"/>
        <end position="15"/>
    </location>
</feature>
<evidence type="ECO:0000256" key="7">
    <source>
        <dbReference type="RuleBase" id="RU361187"/>
    </source>
</evidence>
<proteinExistence type="inferred from homology"/>
<feature type="compositionally biased region" description="Pro residues" evidence="8">
    <location>
        <begin position="437"/>
        <end position="453"/>
    </location>
</feature>
<evidence type="ECO:0000256" key="1">
    <source>
        <dbReference type="ARBA" id="ARBA00004834"/>
    </source>
</evidence>
<name>A0A6L7EQN6_9ACTN</name>
<dbReference type="PANTHER" id="PTHR43301:SF3">
    <property type="entry name" value="ARABINAN ENDO-1,5-ALPHA-L-ARABINOSIDASE A-RELATED"/>
    <property type="match status" value="1"/>
</dbReference>
<dbReference type="Pfam" id="PF04616">
    <property type="entry name" value="Glyco_hydro_43"/>
    <property type="match status" value="1"/>
</dbReference>
<evidence type="ECO:0000313" key="10">
    <source>
        <dbReference type="Proteomes" id="UP000473325"/>
    </source>
</evidence>
<organism evidence="9 10">
    <name type="scientific">Nocardioides flavescens</name>
    <dbReference type="NCBI Taxonomy" id="2691959"/>
    <lineage>
        <taxon>Bacteria</taxon>
        <taxon>Bacillati</taxon>
        <taxon>Actinomycetota</taxon>
        <taxon>Actinomycetes</taxon>
        <taxon>Propionibacteriales</taxon>
        <taxon>Nocardioidaceae</taxon>
        <taxon>Nocardioides</taxon>
    </lineage>
</organism>
<dbReference type="AlphaFoldDB" id="A0A6L7EQN6"/>
<dbReference type="EMBL" id="WUEK01000004">
    <property type="protein sequence ID" value="MXG89623.1"/>
    <property type="molecule type" value="Genomic_DNA"/>
</dbReference>
<keyword evidence="10" id="KW-1185">Reference proteome</keyword>
<protein>
    <submittedName>
        <fullName evidence="9">Family 43 glycosylhydrolase</fullName>
    </submittedName>
</protein>
<feature type="region of interest" description="Disordered" evidence="8">
    <location>
        <begin position="1"/>
        <end position="21"/>
    </location>
</feature>
<feature type="active site" description="Proton donor" evidence="5">
    <location>
        <position position="289"/>
    </location>
</feature>
<accession>A0A6L7EQN6</accession>
<dbReference type="Gene3D" id="2.115.10.20">
    <property type="entry name" value="Glycosyl hydrolase domain, family 43"/>
    <property type="match status" value="1"/>
</dbReference>
<evidence type="ECO:0000256" key="2">
    <source>
        <dbReference type="ARBA" id="ARBA00009865"/>
    </source>
</evidence>
<feature type="active site" description="Proton acceptor" evidence="5">
    <location>
        <position position="107"/>
    </location>
</feature>
<feature type="region of interest" description="Disordered" evidence="8">
    <location>
        <begin position="433"/>
        <end position="455"/>
    </location>
</feature>
<evidence type="ECO:0000313" key="9">
    <source>
        <dbReference type="EMBL" id="MXG89623.1"/>
    </source>
</evidence>
<dbReference type="PANTHER" id="PTHR43301">
    <property type="entry name" value="ARABINAN ENDO-1,5-ALPHA-L-ARABINOSIDASE"/>
    <property type="match status" value="1"/>
</dbReference>
<evidence type="ECO:0000256" key="4">
    <source>
        <dbReference type="ARBA" id="ARBA00023295"/>
    </source>
</evidence>
<dbReference type="GO" id="GO:0004553">
    <property type="term" value="F:hydrolase activity, hydrolyzing O-glycosyl compounds"/>
    <property type="evidence" value="ECO:0007669"/>
    <property type="project" value="InterPro"/>
</dbReference>
<keyword evidence="3 7" id="KW-0378">Hydrolase</keyword>
<evidence type="ECO:0000256" key="5">
    <source>
        <dbReference type="PIRSR" id="PIRSR606710-1"/>
    </source>
</evidence>
<evidence type="ECO:0000256" key="8">
    <source>
        <dbReference type="SAM" id="MobiDB-lite"/>
    </source>
</evidence>
<evidence type="ECO:0000256" key="3">
    <source>
        <dbReference type="ARBA" id="ARBA00022801"/>
    </source>
</evidence>
<dbReference type="Proteomes" id="UP000473325">
    <property type="component" value="Unassembled WGS sequence"/>
</dbReference>
<comment type="pathway">
    <text evidence="1">Glycan metabolism; L-arabinan degradation.</text>
</comment>
<comment type="similarity">
    <text evidence="2 7">Belongs to the glycosyl hydrolase 43 family.</text>
</comment>
<sequence length="471" mass="49560">MSQVRSKVHTSRRTSGRTQARRTSVVSLAALALALVGTLLAAQSGSAAPGRDGAWTSQPAGRYAGAQRETQQTWRAVQTAAQTAGQGAKAGKTFGAQPVLSYRGAADPTVVRYPGGWLAVSTGPAAPRAVAPSPGGPWTNIPSALTALPSWAISGRIWASDLVQVGGTWLLYFSAEVAGLGLDGRCIGVATATDPTATFVPDERPVVCPKGAAAPAAYDKIKRRGKGMPKNGVIDPEYFKDRGGQQYLMYRTQSIPSSIRIVALPASGRAEGNPVRSTEMVRSNDDVIENPTMVRRGRTYVLITSEGYFGDCSYITTSRRSVKITDWSRSKRQVMLNQAKTGLCGPGGADLGRGPNNELMLFLHAWTCPSIGNCPAGVNYDRTSTYDARRSMFAGTLKFTKRKAPRIAAWTTPILPPPCTPVTPTATVTVTGTPTSTPVPPTPAPANPCPPSPTVTTTLTVAPTSAPAARP</sequence>
<reference evidence="9 10" key="1">
    <citation type="submission" date="2019-12" db="EMBL/GenBank/DDBJ databases">
        <authorList>
            <person name="Kun Z."/>
        </authorList>
    </citation>
    <scope>NUCLEOTIDE SEQUENCE [LARGE SCALE GENOMIC DNA]</scope>
    <source>
        <strain evidence="9 10">YIM 123512</strain>
    </source>
</reference>
<gene>
    <name evidence="9" type="ORF">GRQ65_08680</name>
</gene>
<dbReference type="InterPro" id="IPR050727">
    <property type="entry name" value="GH43_arabinanases"/>
</dbReference>
<comment type="caution">
    <text evidence="9">The sequence shown here is derived from an EMBL/GenBank/DDBJ whole genome shotgun (WGS) entry which is preliminary data.</text>
</comment>
<dbReference type="GO" id="GO:0005975">
    <property type="term" value="P:carbohydrate metabolic process"/>
    <property type="evidence" value="ECO:0007669"/>
    <property type="project" value="InterPro"/>
</dbReference>
<dbReference type="RefSeq" id="WP_160877213.1">
    <property type="nucleotide sequence ID" value="NZ_WUEK01000004.1"/>
</dbReference>
<feature type="site" description="Important for catalytic activity, responsible for pKa modulation of the active site Glu and correct orientation of both the proton donor and substrate" evidence="6">
    <location>
        <position position="235"/>
    </location>
</feature>
<dbReference type="InterPro" id="IPR023296">
    <property type="entry name" value="Glyco_hydro_beta-prop_sf"/>
</dbReference>
<keyword evidence="4 7" id="KW-0326">Glycosidase</keyword>